<evidence type="ECO:0000256" key="5">
    <source>
        <dbReference type="ARBA" id="ARBA00022741"/>
    </source>
</evidence>
<sequence>MIDIKDLKKSFGSNHVLNGVNLSVNRGDIVAIIGSSGSGKSTLVRCIAGLEKPDTGQILLNGEEYLDDGKGVGKIGMVFQNFNLFPHYTARENITKPLTIVKKMEASAADEIAEKLLRKVKLENAANQYPATLSGGQKQRLAIARSLAMEPEIIVFDEPTSSLDPSLAHEVFQTIKELAAEGQTMLIVTHQINAIKNFATRVVFLNDGIIEVDGTCGEVFENPTNENLKDFLQMVEFDDL</sequence>
<evidence type="ECO:0000259" key="9">
    <source>
        <dbReference type="PROSITE" id="PS50893"/>
    </source>
</evidence>
<dbReference type="PROSITE" id="PS00211">
    <property type="entry name" value="ABC_TRANSPORTER_1"/>
    <property type="match status" value="1"/>
</dbReference>
<reference evidence="10 11" key="1">
    <citation type="submission" date="2019-08" db="EMBL/GenBank/DDBJ databases">
        <title>In-depth cultivation of the pig gut microbiome towards novel bacterial diversity and tailored functional studies.</title>
        <authorList>
            <person name="Wylensek D."/>
            <person name="Hitch T.C.A."/>
            <person name="Clavel T."/>
        </authorList>
    </citation>
    <scope>NUCLEOTIDE SEQUENCE [LARGE SCALE GENOMIC DNA]</scope>
    <source>
        <strain evidence="10 11">WCA-MUC-591-APC-4B</strain>
    </source>
</reference>
<dbReference type="PANTHER" id="PTHR43166">
    <property type="entry name" value="AMINO ACID IMPORT ATP-BINDING PROTEIN"/>
    <property type="match status" value="1"/>
</dbReference>
<dbReference type="InterPro" id="IPR050086">
    <property type="entry name" value="MetN_ABC_transporter-like"/>
</dbReference>
<keyword evidence="4" id="KW-1003">Cell membrane</keyword>
<dbReference type="InterPro" id="IPR003593">
    <property type="entry name" value="AAA+_ATPase"/>
</dbReference>
<keyword evidence="7" id="KW-0029">Amino-acid transport</keyword>
<dbReference type="AlphaFoldDB" id="A0A6N7X6U4"/>
<keyword evidence="8" id="KW-0472">Membrane</keyword>
<keyword evidence="11" id="KW-1185">Reference proteome</keyword>
<evidence type="ECO:0000256" key="4">
    <source>
        <dbReference type="ARBA" id="ARBA00022475"/>
    </source>
</evidence>
<proteinExistence type="inferred from homology"/>
<dbReference type="SUPFAM" id="SSF52540">
    <property type="entry name" value="P-loop containing nucleoside triphosphate hydrolases"/>
    <property type="match status" value="1"/>
</dbReference>
<comment type="caution">
    <text evidence="10">The sequence shown here is derived from an EMBL/GenBank/DDBJ whole genome shotgun (WGS) entry which is preliminary data.</text>
</comment>
<dbReference type="GO" id="GO:0016887">
    <property type="term" value="F:ATP hydrolysis activity"/>
    <property type="evidence" value="ECO:0007669"/>
    <property type="project" value="InterPro"/>
</dbReference>
<dbReference type="Pfam" id="PF00005">
    <property type="entry name" value="ABC_tran"/>
    <property type="match status" value="1"/>
</dbReference>
<keyword evidence="3" id="KW-0813">Transport</keyword>
<evidence type="ECO:0000256" key="2">
    <source>
        <dbReference type="ARBA" id="ARBA00005417"/>
    </source>
</evidence>
<keyword evidence="6 10" id="KW-0067">ATP-binding</keyword>
<comment type="subcellular location">
    <subcellularLocation>
        <location evidence="1">Cell membrane</location>
        <topology evidence="1">Peripheral membrane protein</topology>
    </subcellularLocation>
</comment>
<dbReference type="InterPro" id="IPR003439">
    <property type="entry name" value="ABC_transporter-like_ATP-bd"/>
</dbReference>
<evidence type="ECO:0000313" key="11">
    <source>
        <dbReference type="Proteomes" id="UP000469424"/>
    </source>
</evidence>
<evidence type="ECO:0000256" key="6">
    <source>
        <dbReference type="ARBA" id="ARBA00022840"/>
    </source>
</evidence>
<dbReference type="EMBL" id="VUNA01000016">
    <property type="protein sequence ID" value="MST71217.1"/>
    <property type="molecule type" value="Genomic_DNA"/>
</dbReference>
<dbReference type="Gene3D" id="3.40.50.300">
    <property type="entry name" value="P-loop containing nucleotide triphosphate hydrolases"/>
    <property type="match status" value="1"/>
</dbReference>
<dbReference type="GO" id="GO:0005524">
    <property type="term" value="F:ATP binding"/>
    <property type="evidence" value="ECO:0007669"/>
    <property type="project" value="UniProtKB-KW"/>
</dbReference>
<evidence type="ECO:0000256" key="3">
    <source>
        <dbReference type="ARBA" id="ARBA00022448"/>
    </source>
</evidence>
<evidence type="ECO:0000256" key="1">
    <source>
        <dbReference type="ARBA" id="ARBA00004202"/>
    </source>
</evidence>
<protein>
    <submittedName>
        <fullName evidence="10">Amino acid ABC transporter ATP-binding protein</fullName>
    </submittedName>
</protein>
<dbReference type="GO" id="GO:0015424">
    <property type="term" value="F:ABC-type amino acid transporter activity"/>
    <property type="evidence" value="ECO:0007669"/>
    <property type="project" value="InterPro"/>
</dbReference>
<dbReference type="InterPro" id="IPR030679">
    <property type="entry name" value="ABC_ATPase_HisP-typ"/>
</dbReference>
<organism evidence="10 11">
    <name type="scientific">Mogibacterium kristiansenii</name>
    <dbReference type="NCBI Taxonomy" id="2606708"/>
    <lineage>
        <taxon>Bacteria</taxon>
        <taxon>Bacillati</taxon>
        <taxon>Bacillota</taxon>
        <taxon>Clostridia</taxon>
        <taxon>Peptostreptococcales</taxon>
        <taxon>Anaerovoracaceae</taxon>
        <taxon>Mogibacterium</taxon>
    </lineage>
</organism>
<dbReference type="PANTHER" id="PTHR43166:SF9">
    <property type="entry name" value="GLUTAMATE_ASPARTATE IMPORT ATP-BINDING PROTEIN GLTL"/>
    <property type="match status" value="1"/>
</dbReference>
<name>A0A6N7X6U4_9FIRM</name>
<gene>
    <name evidence="10" type="ORF">FYJ65_07860</name>
</gene>
<dbReference type="InterPro" id="IPR017871">
    <property type="entry name" value="ABC_transporter-like_CS"/>
</dbReference>
<dbReference type="GO" id="GO:0005886">
    <property type="term" value="C:plasma membrane"/>
    <property type="evidence" value="ECO:0007669"/>
    <property type="project" value="UniProtKB-SubCell"/>
</dbReference>
<dbReference type="PROSITE" id="PS50893">
    <property type="entry name" value="ABC_TRANSPORTER_2"/>
    <property type="match status" value="1"/>
</dbReference>
<dbReference type="SMART" id="SM00382">
    <property type="entry name" value="AAA"/>
    <property type="match status" value="1"/>
</dbReference>
<keyword evidence="5" id="KW-0547">Nucleotide-binding</keyword>
<comment type="similarity">
    <text evidence="2">Belongs to the ABC transporter superfamily.</text>
</comment>
<feature type="domain" description="ABC transporter" evidence="9">
    <location>
        <begin position="2"/>
        <end position="232"/>
    </location>
</feature>
<evidence type="ECO:0000256" key="7">
    <source>
        <dbReference type="ARBA" id="ARBA00022970"/>
    </source>
</evidence>
<accession>A0A6N7X6U4</accession>
<dbReference type="Proteomes" id="UP000469424">
    <property type="component" value="Unassembled WGS sequence"/>
</dbReference>
<evidence type="ECO:0000256" key="8">
    <source>
        <dbReference type="ARBA" id="ARBA00023136"/>
    </source>
</evidence>
<dbReference type="PIRSF" id="PIRSF039085">
    <property type="entry name" value="ABC_ATPase_HisP"/>
    <property type="match status" value="1"/>
</dbReference>
<evidence type="ECO:0000313" key="10">
    <source>
        <dbReference type="EMBL" id="MST71217.1"/>
    </source>
</evidence>
<dbReference type="InterPro" id="IPR027417">
    <property type="entry name" value="P-loop_NTPase"/>
</dbReference>